<evidence type="ECO:0000313" key="1">
    <source>
        <dbReference type="EMBL" id="MEI5995289.1"/>
    </source>
</evidence>
<dbReference type="RefSeq" id="WP_218776208.1">
    <property type="nucleotide sequence ID" value="NZ_NGLE02000001.1"/>
</dbReference>
<evidence type="ECO:0000313" key="3">
    <source>
        <dbReference type="Proteomes" id="UP000195139"/>
    </source>
</evidence>
<sequence length="51" mass="5963">MEAEELEQQQFVGITPRATPDIREVTLDHGESFTFKKLVFVQKNFETQSDF</sequence>
<protein>
    <submittedName>
        <fullName evidence="2">Uncharacterized protein</fullName>
    </submittedName>
</protein>
<gene>
    <name evidence="2" type="ORF">A5880_000775</name>
    <name evidence="1" type="ORF">A5880_002879</name>
</gene>
<dbReference type="EMBL" id="NGLE01000001">
    <property type="protein sequence ID" value="OTO10092.1"/>
    <property type="molecule type" value="Genomic_DNA"/>
</dbReference>
<dbReference type="AlphaFoldDB" id="A0A242CJX8"/>
<keyword evidence="3" id="KW-1185">Reference proteome</keyword>
<comment type="caution">
    <text evidence="2">The sequence shown here is derived from an EMBL/GenBank/DDBJ whole genome shotgun (WGS) entry which is preliminary data.</text>
</comment>
<dbReference type="Proteomes" id="UP000195139">
    <property type="component" value="Unassembled WGS sequence"/>
</dbReference>
<proteinExistence type="predicted"/>
<reference evidence="1 3" key="2">
    <citation type="submission" date="2018-07" db="EMBL/GenBank/DDBJ databases">
        <title>The Genome Sequence of Enterococcus sp. DIV0659b.</title>
        <authorList>
            <consortium name="The Broad Institute Genomics Platform"/>
            <consortium name="The Broad Institute Genomic Center for Infectious Diseases"/>
            <person name="Earl A."/>
            <person name="Manson A."/>
            <person name="Schwartman J."/>
            <person name="Gilmore M."/>
            <person name="Abouelleil A."/>
            <person name="Cao P."/>
            <person name="Chapman S."/>
            <person name="Cusick C."/>
            <person name="Shea T."/>
            <person name="Young S."/>
            <person name="Neafsey D."/>
            <person name="Nusbaum C."/>
            <person name="Birren B."/>
        </authorList>
    </citation>
    <scope>NUCLEOTIDE SEQUENCE [LARGE SCALE GENOMIC DNA]</scope>
    <source>
        <strain evidence="1 3">4G2_DIV0659</strain>
    </source>
</reference>
<organism evidence="2">
    <name type="scientific">Candidatus Enterococcus mansonii</name>
    <dbReference type="NCBI Taxonomy" id="1834181"/>
    <lineage>
        <taxon>Bacteria</taxon>
        <taxon>Bacillati</taxon>
        <taxon>Bacillota</taxon>
        <taxon>Bacilli</taxon>
        <taxon>Lactobacillales</taxon>
        <taxon>Enterococcaceae</taxon>
        <taxon>Enterococcus</taxon>
    </lineage>
</organism>
<evidence type="ECO:0000313" key="2">
    <source>
        <dbReference type="EMBL" id="OTO10092.1"/>
    </source>
</evidence>
<reference evidence="2" key="1">
    <citation type="submission" date="2017-05" db="EMBL/GenBank/DDBJ databases">
        <title>The Genome Sequence of Enterococcus sp. 4G2_DIV0659.</title>
        <authorList>
            <consortium name="The Broad Institute Genomics Platform"/>
            <consortium name="The Broad Institute Genomic Center for Infectious Diseases"/>
            <person name="Earl A."/>
            <person name="Manson A."/>
            <person name="Schwartman J."/>
            <person name="Gilmore M."/>
            <person name="Abouelleil A."/>
            <person name="Cao P."/>
            <person name="Chapman S."/>
            <person name="Cusick C."/>
            <person name="Shea T."/>
            <person name="Young S."/>
            <person name="Neafsey D."/>
            <person name="Nusbaum C."/>
            <person name="Birren B."/>
        </authorList>
    </citation>
    <scope>NUCLEOTIDE SEQUENCE [LARGE SCALE GENOMIC DNA]</scope>
    <source>
        <strain evidence="2">4G2_DIV0659</strain>
    </source>
</reference>
<dbReference type="EMBL" id="NGLE02000001">
    <property type="protein sequence ID" value="MEI5995289.1"/>
    <property type="molecule type" value="Genomic_DNA"/>
</dbReference>
<name>A0A242CJX8_9ENTE</name>
<dbReference type="STRING" id="1834181.A5880_000775"/>
<accession>A0A242CJX8</accession>